<feature type="domain" description="Glycoside hydrolase family 3 N-terminal" evidence="4">
    <location>
        <begin position="52"/>
        <end position="383"/>
    </location>
</feature>
<dbReference type="KEGG" id="kpul:GXN76_12655"/>
<comment type="similarity">
    <text evidence="1">Belongs to the glycosyl hydrolase 3 family.</text>
</comment>
<dbReference type="PANTHER" id="PTHR30480:SF16">
    <property type="entry name" value="GLYCOSIDE HYDROLASE FAMILY 3 DOMAIN PROTEIN"/>
    <property type="match status" value="1"/>
</dbReference>
<dbReference type="EMBL" id="CP048104">
    <property type="protein sequence ID" value="QKG85240.1"/>
    <property type="molecule type" value="Genomic_DNA"/>
</dbReference>
<dbReference type="SUPFAM" id="SSF51445">
    <property type="entry name" value="(Trans)glycosidases"/>
    <property type="match status" value="1"/>
</dbReference>
<keyword evidence="6" id="KW-1185">Reference proteome</keyword>
<dbReference type="EC" id="3.2.1.52" evidence="5"/>
<dbReference type="Proteomes" id="UP000503088">
    <property type="component" value="Chromosome"/>
</dbReference>
<dbReference type="GO" id="GO:0005975">
    <property type="term" value="P:carbohydrate metabolic process"/>
    <property type="evidence" value="ECO:0007669"/>
    <property type="project" value="InterPro"/>
</dbReference>
<dbReference type="InterPro" id="IPR017853">
    <property type="entry name" value="GH"/>
</dbReference>
<proteinExistence type="inferred from homology"/>
<protein>
    <submittedName>
        <fullName evidence="5">Beta-N-acetylhexosaminidase</fullName>
        <ecNumber evidence="5">3.2.1.52</ecNumber>
    </submittedName>
</protein>
<dbReference type="InterPro" id="IPR001764">
    <property type="entry name" value="Glyco_hydro_3_N"/>
</dbReference>
<dbReference type="InterPro" id="IPR036881">
    <property type="entry name" value="Glyco_hydro_3_C_sf"/>
</dbReference>
<dbReference type="FunFam" id="3.20.20.300:FF:000014">
    <property type="entry name" value="Beta-hexosaminidase, lipoprotein"/>
    <property type="match status" value="1"/>
</dbReference>
<dbReference type="NCBIfam" id="NF003740">
    <property type="entry name" value="PRK05337.1"/>
    <property type="match status" value="1"/>
</dbReference>
<dbReference type="RefSeq" id="WP_173223708.1">
    <property type="nucleotide sequence ID" value="NZ_CP048104.1"/>
</dbReference>
<evidence type="ECO:0000313" key="6">
    <source>
        <dbReference type="Proteomes" id="UP000503088"/>
    </source>
</evidence>
<accession>A0A7D3Y1D5</accession>
<reference evidence="5 6" key="1">
    <citation type="submission" date="2020-01" db="EMBL/GenBank/DDBJ databases">
        <authorList>
            <person name="Gulvik C.A."/>
            <person name="Batra D.G."/>
        </authorList>
    </citation>
    <scope>NUCLEOTIDE SEQUENCE [LARGE SCALE GENOMIC DNA]</scope>
    <source>
        <strain evidence="5 6">W9323</strain>
    </source>
</reference>
<dbReference type="PANTHER" id="PTHR30480">
    <property type="entry name" value="BETA-HEXOSAMINIDASE-RELATED"/>
    <property type="match status" value="1"/>
</dbReference>
<dbReference type="Pfam" id="PF00933">
    <property type="entry name" value="Glyco_hydro_3"/>
    <property type="match status" value="1"/>
</dbReference>
<evidence type="ECO:0000259" key="4">
    <source>
        <dbReference type="Pfam" id="PF00933"/>
    </source>
</evidence>
<evidence type="ECO:0000256" key="2">
    <source>
        <dbReference type="ARBA" id="ARBA00022801"/>
    </source>
</evidence>
<evidence type="ECO:0000313" key="5">
    <source>
        <dbReference type="EMBL" id="QKG85240.1"/>
    </source>
</evidence>
<dbReference type="Gene3D" id="3.20.20.300">
    <property type="entry name" value="Glycoside hydrolase, family 3, N-terminal domain"/>
    <property type="match status" value="1"/>
</dbReference>
<dbReference type="SUPFAM" id="SSF52279">
    <property type="entry name" value="Beta-D-glucan exohydrolase, C-terminal domain"/>
    <property type="match status" value="1"/>
</dbReference>
<dbReference type="GO" id="GO:0009254">
    <property type="term" value="P:peptidoglycan turnover"/>
    <property type="evidence" value="ECO:0007669"/>
    <property type="project" value="TreeGrafter"/>
</dbReference>
<dbReference type="PRINTS" id="PR00133">
    <property type="entry name" value="GLHYDRLASE3"/>
</dbReference>
<sequence length="590" mass="64002">MKGYSIGRGIIFCLMSFILFMIQSTTPVSSISWFQPDPREKDWVDQTLSRMTLAEKVGQMFIVGFQNGNQPALEANDQIKRLIREEHAGGVILFDRNLEGPRQVTGLTRDLQQLALSSSPGIPLFISVDQEGGKVVRLREGVTVFPGNMALGATNDPSLSQVAGHITGKELRALGINMNMAPSLDVNNNAKNPIIGVRSFGQNPQKTAEMAIAHLQGYQKGEVLTVVKHFPGHGDTTLDSHIDVPTVPHEMTRLEQVELVPFKKAIAMGVDAVMSAHITFPAIDDRKGLPGTLSPKVLTGLLRERLGYDGVIMTDDMEMGAIVENFGSDEATLQAVKAGADIILVAHDWTRQKKSIEALKQAVQKGEISEKRIDQSVRRILKLKAERLGEQAIIRQPIPDLKRGVQEAGSPQNRKQAQKVADHAVTLVRDNAQRLPLNPEVSRRVLTISPVNATVMGDALKKRGFQPITRSIETKPEASVIASLTQEAADADAVVIGTSQAQLHEEQAHLINSLEATGTPVIVLGLDTPYDLTAIPGAKTYLALYSSNTVALEAGVKAITGRIPIRGKLPVEIPGMYPLGHGMDVPVQNP</sequence>
<evidence type="ECO:0000256" key="3">
    <source>
        <dbReference type="ARBA" id="ARBA00023295"/>
    </source>
</evidence>
<keyword evidence="3 5" id="KW-0326">Glycosidase</keyword>
<organism evidence="5 6">
    <name type="scientific">Kroppenstedtia pulmonis</name>
    <dbReference type="NCBI Taxonomy" id="1380685"/>
    <lineage>
        <taxon>Bacteria</taxon>
        <taxon>Bacillati</taxon>
        <taxon>Bacillota</taxon>
        <taxon>Bacilli</taxon>
        <taxon>Bacillales</taxon>
        <taxon>Thermoactinomycetaceae</taxon>
        <taxon>Kroppenstedtia</taxon>
    </lineage>
</organism>
<keyword evidence="2 5" id="KW-0378">Hydrolase</keyword>
<gene>
    <name evidence="5" type="primary">nagZ</name>
    <name evidence="5" type="ORF">GXN76_12655</name>
</gene>
<dbReference type="AlphaFoldDB" id="A0A7D3Y1D5"/>
<name>A0A7D3Y1D5_9BACL</name>
<evidence type="ECO:0000256" key="1">
    <source>
        <dbReference type="ARBA" id="ARBA00005336"/>
    </source>
</evidence>
<dbReference type="Gene3D" id="3.40.50.1700">
    <property type="entry name" value="Glycoside hydrolase family 3 C-terminal domain"/>
    <property type="match status" value="1"/>
</dbReference>
<dbReference type="GO" id="GO:0004563">
    <property type="term" value="F:beta-N-acetylhexosaminidase activity"/>
    <property type="evidence" value="ECO:0007669"/>
    <property type="project" value="UniProtKB-EC"/>
</dbReference>
<dbReference type="InterPro" id="IPR036962">
    <property type="entry name" value="Glyco_hydro_3_N_sf"/>
</dbReference>
<dbReference type="InterPro" id="IPR050226">
    <property type="entry name" value="NagZ_Beta-hexosaminidase"/>
</dbReference>